<dbReference type="PATRIC" id="fig|1434117.4.peg.960"/>
<dbReference type="RefSeq" id="WP_048037098.1">
    <property type="nucleotide sequence ID" value="NZ_CP009509.1"/>
</dbReference>
<dbReference type="Gene3D" id="6.10.140.1340">
    <property type="match status" value="1"/>
</dbReference>
<dbReference type="AlphaFoldDB" id="A0A0E3LEX1"/>
<proteinExistence type="predicted"/>
<dbReference type="HOGENOM" id="CLU_126527_0_0_2"/>
<dbReference type="EMBL" id="CP009509">
    <property type="protein sequence ID" value="AKB39761.1"/>
    <property type="molecule type" value="Genomic_DNA"/>
</dbReference>
<evidence type="ECO:0008006" key="3">
    <source>
        <dbReference type="Google" id="ProtNLM"/>
    </source>
</evidence>
<reference evidence="1 2" key="1">
    <citation type="submission" date="2014-07" db="EMBL/GenBank/DDBJ databases">
        <title>Methanogenic archaea and the global carbon cycle.</title>
        <authorList>
            <person name="Henriksen J.R."/>
            <person name="Luke J."/>
            <person name="Reinhart S."/>
            <person name="Benedict M.N."/>
            <person name="Youngblut N.D."/>
            <person name="Metcalf M.E."/>
            <person name="Whitaker R.J."/>
            <person name="Metcalf W.W."/>
        </authorList>
    </citation>
    <scope>NUCLEOTIDE SEQUENCE [LARGE SCALE GENOMIC DNA]</scope>
    <source>
        <strain evidence="1 2">WWM610</strain>
    </source>
</reference>
<dbReference type="GeneID" id="24850408"/>
<organism evidence="1 2">
    <name type="scientific">Methanosarcina mazei WWM610</name>
    <dbReference type="NCBI Taxonomy" id="1434117"/>
    <lineage>
        <taxon>Archaea</taxon>
        <taxon>Methanobacteriati</taxon>
        <taxon>Methanobacteriota</taxon>
        <taxon>Stenosarchaea group</taxon>
        <taxon>Methanomicrobia</taxon>
        <taxon>Methanosarcinales</taxon>
        <taxon>Methanosarcinaceae</taxon>
        <taxon>Methanosarcina</taxon>
    </lineage>
</organism>
<evidence type="ECO:0000313" key="2">
    <source>
        <dbReference type="Proteomes" id="UP000033058"/>
    </source>
</evidence>
<gene>
    <name evidence="1" type="ORF">MSMAW_0770</name>
</gene>
<dbReference type="Proteomes" id="UP000033058">
    <property type="component" value="Chromosome"/>
</dbReference>
<sequence length="159" mass="18103">MPVVEFGELVRGDRVRANTPHEINEAIDAEIAATVRFYSDRTAYEISERIEELDHEWDIERYIEANAAMLSFTGAVLGLKEDRKWLILPVVVSTFLLQHAIQGWCPPVSLFRRLFIRTRKEIEAEKYALKALRGDFDVVSFQESGRDSEKEAVSSSGGI</sequence>
<evidence type="ECO:0000313" key="1">
    <source>
        <dbReference type="EMBL" id="AKB39761.1"/>
    </source>
</evidence>
<name>A0A0E3LEX1_METMZ</name>
<protein>
    <recommendedName>
        <fullName evidence="3">DUF2892 domain-containing protein</fullName>
    </recommendedName>
</protein>
<accession>A0A0E3LEX1</accession>